<proteinExistence type="predicted"/>
<evidence type="ECO:0000313" key="3">
    <source>
        <dbReference type="Proteomes" id="UP000603453"/>
    </source>
</evidence>
<gene>
    <name evidence="2" type="ORF">INT47_010489</name>
</gene>
<dbReference type="AlphaFoldDB" id="A0A8H7RBX6"/>
<evidence type="ECO:0000313" key="2">
    <source>
        <dbReference type="EMBL" id="KAG2208127.1"/>
    </source>
</evidence>
<dbReference type="EMBL" id="JAEPRD010000021">
    <property type="protein sequence ID" value="KAG2208127.1"/>
    <property type="molecule type" value="Genomic_DNA"/>
</dbReference>
<name>A0A8H7RBX6_9FUNG</name>
<sequence length="135" mass="16186">MLHTTKRDHTSIYSNDSTVKTLWHRFLAHFYAQQQQEEKELHKRRHSTYSSSESDLSSVQSLTKKRRRRKARQEQVLSLEPTHLVLPPFSPTYCKKNEFPYSNFYVKLPNGKWMIRYRSGNRDILGTEEFEGYMI</sequence>
<feature type="region of interest" description="Disordered" evidence="1">
    <location>
        <begin position="37"/>
        <end position="74"/>
    </location>
</feature>
<dbReference type="Proteomes" id="UP000603453">
    <property type="component" value="Unassembled WGS sequence"/>
</dbReference>
<protein>
    <submittedName>
        <fullName evidence="2">Uncharacterized protein</fullName>
    </submittedName>
</protein>
<evidence type="ECO:0000256" key="1">
    <source>
        <dbReference type="SAM" id="MobiDB-lite"/>
    </source>
</evidence>
<accession>A0A8H7RBX6</accession>
<keyword evidence="3" id="KW-1185">Reference proteome</keyword>
<comment type="caution">
    <text evidence="2">The sequence shown here is derived from an EMBL/GenBank/DDBJ whole genome shotgun (WGS) entry which is preliminary data.</text>
</comment>
<feature type="compositionally biased region" description="Low complexity" evidence="1">
    <location>
        <begin position="48"/>
        <end position="61"/>
    </location>
</feature>
<reference evidence="2" key="1">
    <citation type="submission" date="2020-12" db="EMBL/GenBank/DDBJ databases">
        <title>Metabolic potential, ecology and presence of endohyphal bacteria is reflected in genomic diversity of Mucoromycotina.</title>
        <authorList>
            <person name="Muszewska A."/>
            <person name="Okrasinska A."/>
            <person name="Steczkiewicz K."/>
            <person name="Drgas O."/>
            <person name="Orlowska M."/>
            <person name="Perlinska-Lenart U."/>
            <person name="Aleksandrzak-Piekarczyk T."/>
            <person name="Szatraj K."/>
            <person name="Zielenkiewicz U."/>
            <person name="Pilsyk S."/>
            <person name="Malc E."/>
            <person name="Mieczkowski P."/>
            <person name="Kruszewska J.S."/>
            <person name="Biernat P."/>
            <person name="Pawlowska J."/>
        </authorList>
    </citation>
    <scope>NUCLEOTIDE SEQUENCE</scope>
    <source>
        <strain evidence="2">WA0000017839</strain>
    </source>
</reference>
<dbReference type="OrthoDB" id="2382382at2759"/>
<organism evidence="2 3">
    <name type="scientific">Mucor saturninus</name>
    <dbReference type="NCBI Taxonomy" id="64648"/>
    <lineage>
        <taxon>Eukaryota</taxon>
        <taxon>Fungi</taxon>
        <taxon>Fungi incertae sedis</taxon>
        <taxon>Mucoromycota</taxon>
        <taxon>Mucoromycotina</taxon>
        <taxon>Mucoromycetes</taxon>
        <taxon>Mucorales</taxon>
        <taxon>Mucorineae</taxon>
        <taxon>Mucoraceae</taxon>
        <taxon>Mucor</taxon>
    </lineage>
</organism>